<reference evidence="9" key="1">
    <citation type="submission" date="2023-07" db="EMBL/GenBank/DDBJ databases">
        <authorList>
            <person name="Stuckert A."/>
        </authorList>
    </citation>
    <scope>NUCLEOTIDE SEQUENCE</scope>
</reference>
<comment type="caution">
    <text evidence="9">The sequence shown here is derived from an EMBL/GenBank/DDBJ whole genome shotgun (WGS) entry which is preliminary data.</text>
</comment>
<keyword evidence="5 6" id="KW-0539">Nucleus</keyword>
<dbReference type="Gene3D" id="1.10.10.10">
    <property type="entry name" value="Winged helix-like DNA-binding domain superfamily/Winged helix DNA-binding domain"/>
    <property type="match status" value="1"/>
</dbReference>
<dbReference type="SUPFAM" id="SSF46785">
    <property type="entry name" value="Winged helix' DNA-binding domain"/>
    <property type="match status" value="1"/>
</dbReference>
<dbReference type="PROSITE" id="PS00658">
    <property type="entry name" value="FORK_HEAD_2"/>
    <property type="match status" value="1"/>
</dbReference>
<accession>A0ABN9LDH8</accession>
<dbReference type="PANTHER" id="PTHR11829:SF411">
    <property type="entry name" value="FORKHEAD BOX PROTEIN L2"/>
    <property type="match status" value="1"/>
</dbReference>
<keyword evidence="10" id="KW-1185">Reference proteome</keyword>
<keyword evidence="2" id="KW-0805">Transcription regulation</keyword>
<evidence type="ECO:0000256" key="7">
    <source>
        <dbReference type="SAM" id="MobiDB-lite"/>
    </source>
</evidence>
<evidence type="ECO:0000256" key="2">
    <source>
        <dbReference type="ARBA" id="ARBA00023015"/>
    </source>
</evidence>
<keyword evidence="4" id="KW-0804">Transcription</keyword>
<dbReference type="InterPro" id="IPR030456">
    <property type="entry name" value="TF_fork_head_CS_2"/>
</dbReference>
<feature type="compositionally biased region" description="Basic residues" evidence="7">
    <location>
        <begin position="99"/>
        <end position="111"/>
    </location>
</feature>
<dbReference type="SMART" id="SM00339">
    <property type="entry name" value="FH"/>
    <property type="match status" value="1"/>
</dbReference>
<dbReference type="Proteomes" id="UP001176940">
    <property type="component" value="Unassembled WGS sequence"/>
</dbReference>
<evidence type="ECO:0000313" key="10">
    <source>
        <dbReference type="Proteomes" id="UP001176940"/>
    </source>
</evidence>
<feature type="region of interest" description="Disordered" evidence="7">
    <location>
        <begin position="96"/>
        <end position="128"/>
    </location>
</feature>
<keyword evidence="3 6" id="KW-0238">DNA-binding</keyword>
<sequence length="128" mass="14432">MEPAAEALEKPPYSYIALIALVLEQSPGRRLPLRGIYEAIARRFPYYARLPGKGWQNSVRHTLSLNPCFIRLPRQPGHKGSLWLLDPSVHDMFDGGNYLRRRRRRSGRRSPRAPSAGPDSANAAGEKI</sequence>
<comment type="subcellular location">
    <subcellularLocation>
        <location evidence="1 6">Nucleus</location>
    </subcellularLocation>
</comment>
<evidence type="ECO:0000256" key="6">
    <source>
        <dbReference type="PROSITE-ProRule" id="PRU00089"/>
    </source>
</evidence>
<evidence type="ECO:0000256" key="4">
    <source>
        <dbReference type="ARBA" id="ARBA00023163"/>
    </source>
</evidence>
<feature type="DNA-binding region" description="Fork-head" evidence="6">
    <location>
        <begin position="10"/>
        <end position="103"/>
    </location>
</feature>
<dbReference type="InterPro" id="IPR050211">
    <property type="entry name" value="FOX_domain-containing"/>
</dbReference>
<dbReference type="EMBL" id="CAUEEQ010015529">
    <property type="protein sequence ID" value="CAJ0939351.1"/>
    <property type="molecule type" value="Genomic_DNA"/>
</dbReference>
<dbReference type="InterPro" id="IPR036388">
    <property type="entry name" value="WH-like_DNA-bd_sf"/>
</dbReference>
<evidence type="ECO:0000256" key="3">
    <source>
        <dbReference type="ARBA" id="ARBA00023125"/>
    </source>
</evidence>
<dbReference type="PRINTS" id="PR00053">
    <property type="entry name" value="FORKHEAD"/>
</dbReference>
<evidence type="ECO:0000256" key="1">
    <source>
        <dbReference type="ARBA" id="ARBA00004123"/>
    </source>
</evidence>
<feature type="domain" description="Fork-head" evidence="8">
    <location>
        <begin position="10"/>
        <end position="103"/>
    </location>
</feature>
<dbReference type="InterPro" id="IPR036390">
    <property type="entry name" value="WH_DNA-bd_sf"/>
</dbReference>
<evidence type="ECO:0000256" key="5">
    <source>
        <dbReference type="ARBA" id="ARBA00023242"/>
    </source>
</evidence>
<organism evidence="9 10">
    <name type="scientific">Ranitomeya imitator</name>
    <name type="common">mimic poison frog</name>
    <dbReference type="NCBI Taxonomy" id="111125"/>
    <lineage>
        <taxon>Eukaryota</taxon>
        <taxon>Metazoa</taxon>
        <taxon>Chordata</taxon>
        <taxon>Craniata</taxon>
        <taxon>Vertebrata</taxon>
        <taxon>Euteleostomi</taxon>
        <taxon>Amphibia</taxon>
        <taxon>Batrachia</taxon>
        <taxon>Anura</taxon>
        <taxon>Neobatrachia</taxon>
        <taxon>Hyloidea</taxon>
        <taxon>Dendrobatidae</taxon>
        <taxon>Dendrobatinae</taxon>
        <taxon>Ranitomeya</taxon>
    </lineage>
</organism>
<name>A0ABN9LDH8_9NEOB</name>
<gene>
    <name evidence="9" type="ORF">RIMI_LOCUS7993691</name>
</gene>
<dbReference type="PROSITE" id="PS50039">
    <property type="entry name" value="FORK_HEAD_3"/>
    <property type="match status" value="1"/>
</dbReference>
<evidence type="ECO:0000259" key="8">
    <source>
        <dbReference type="PROSITE" id="PS50039"/>
    </source>
</evidence>
<protein>
    <recommendedName>
        <fullName evidence="8">Fork-head domain-containing protein</fullName>
    </recommendedName>
</protein>
<dbReference type="PANTHER" id="PTHR11829">
    <property type="entry name" value="FORKHEAD BOX PROTEIN"/>
    <property type="match status" value="1"/>
</dbReference>
<evidence type="ECO:0000313" key="9">
    <source>
        <dbReference type="EMBL" id="CAJ0939351.1"/>
    </source>
</evidence>
<dbReference type="InterPro" id="IPR001766">
    <property type="entry name" value="Fork_head_dom"/>
</dbReference>
<proteinExistence type="predicted"/>
<dbReference type="Pfam" id="PF00250">
    <property type="entry name" value="Forkhead"/>
    <property type="match status" value="1"/>
</dbReference>